<name>A0A4S8M1S6_DENBC</name>
<evidence type="ECO:0000313" key="17">
    <source>
        <dbReference type="EMBL" id="THU96032.1"/>
    </source>
</evidence>
<feature type="binding site" description="axial binding residue" evidence="14">
    <location>
        <position position="466"/>
    </location>
    <ligand>
        <name>heme</name>
        <dbReference type="ChEBI" id="CHEBI:30413"/>
    </ligand>
    <ligandPart>
        <name>Fe</name>
        <dbReference type="ChEBI" id="CHEBI:18248"/>
    </ligandPart>
</feature>
<dbReference type="InterPro" id="IPR050364">
    <property type="entry name" value="Cytochrome_P450_fung"/>
</dbReference>
<keyword evidence="7 14" id="KW-0479">Metal-binding</keyword>
<dbReference type="PANTHER" id="PTHR46300:SF2">
    <property type="entry name" value="CYTOCHROME P450 MONOOXYGENASE ALNH-RELATED"/>
    <property type="match status" value="1"/>
</dbReference>
<keyword evidence="18" id="KW-1185">Reference proteome</keyword>
<dbReference type="EMBL" id="ML179186">
    <property type="protein sequence ID" value="THU96032.1"/>
    <property type="molecule type" value="Genomic_DNA"/>
</dbReference>
<dbReference type="InterPro" id="IPR036396">
    <property type="entry name" value="Cyt_P450_sf"/>
</dbReference>
<evidence type="ECO:0000256" key="1">
    <source>
        <dbReference type="ARBA" id="ARBA00001971"/>
    </source>
</evidence>
<dbReference type="Gene3D" id="1.10.630.10">
    <property type="entry name" value="Cytochrome P450"/>
    <property type="match status" value="1"/>
</dbReference>
<evidence type="ECO:0000256" key="11">
    <source>
        <dbReference type="ARBA" id="ARBA00023033"/>
    </source>
</evidence>
<dbReference type="Proteomes" id="UP000297245">
    <property type="component" value="Unassembled WGS sequence"/>
</dbReference>
<gene>
    <name evidence="17" type="ORF">K435DRAFT_665224</name>
</gene>
<dbReference type="GO" id="GO:0020037">
    <property type="term" value="F:heme binding"/>
    <property type="evidence" value="ECO:0007669"/>
    <property type="project" value="InterPro"/>
</dbReference>
<reference evidence="17 18" key="1">
    <citation type="journal article" date="2019" name="Nat. Ecol. Evol.">
        <title>Megaphylogeny resolves global patterns of mushroom evolution.</title>
        <authorList>
            <person name="Varga T."/>
            <person name="Krizsan K."/>
            <person name="Foldi C."/>
            <person name="Dima B."/>
            <person name="Sanchez-Garcia M."/>
            <person name="Sanchez-Ramirez S."/>
            <person name="Szollosi G.J."/>
            <person name="Szarkandi J.G."/>
            <person name="Papp V."/>
            <person name="Albert L."/>
            <person name="Andreopoulos W."/>
            <person name="Angelini C."/>
            <person name="Antonin V."/>
            <person name="Barry K.W."/>
            <person name="Bougher N.L."/>
            <person name="Buchanan P."/>
            <person name="Buyck B."/>
            <person name="Bense V."/>
            <person name="Catcheside P."/>
            <person name="Chovatia M."/>
            <person name="Cooper J."/>
            <person name="Damon W."/>
            <person name="Desjardin D."/>
            <person name="Finy P."/>
            <person name="Geml J."/>
            <person name="Haridas S."/>
            <person name="Hughes K."/>
            <person name="Justo A."/>
            <person name="Karasinski D."/>
            <person name="Kautmanova I."/>
            <person name="Kiss B."/>
            <person name="Kocsube S."/>
            <person name="Kotiranta H."/>
            <person name="LaButti K.M."/>
            <person name="Lechner B.E."/>
            <person name="Liimatainen K."/>
            <person name="Lipzen A."/>
            <person name="Lukacs Z."/>
            <person name="Mihaltcheva S."/>
            <person name="Morgado L.N."/>
            <person name="Niskanen T."/>
            <person name="Noordeloos M.E."/>
            <person name="Ohm R.A."/>
            <person name="Ortiz-Santana B."/>
            <person name="Ovrebo C."/>
            <person name="Racz N."/>
            <person name="Riley R."/>
            <person name="Savchenko A."/>
            <person name="Shiryaev A."/>
            <person name="Soop K."/>
            <person name="Spirin V."/>
            <person name="Szebenyi C."/>
            <person name="Tomsovsky M."/>
            <person name="Tulloss R.E."/>
            <person name="Uehling J."/>
            <person name="Grigoriev I.V."/>
            <person name="Vagvolgyi C."/>
            <person name="Papp T."/>
            <person name="Martin F.M."/>
            <person name="Miettinen O."/>
            <person name="Hibbett D.S."/>
            <person name="Nagy L.G."/>
        </authorList>
    </citation>
    <scope>NUCLEOTIDE SEQUENCE [LARGE SCALE GENOMIC DNA]</scope>
    <source>
        <strain evidence="17 18">CBS 962.96</strain>
    </source>
</reference>
<keyword evidence="10 14" id="KW-0408">Iron</keyword>
<keyword evidence="5 14" id="KW-0349">Heme</keyword>
<comment type="similarity">
    <text evidence="4 15">Belongs to the cytochrome P450 family.</text>
</comment>
<evidence type="ECO:0000256" key="3">
    <source>
        <dbReference type="ARBA" id="ARBA00005179"/>
    </source>
</evidence>
<comment type="cofactor">
    <cofactor evidence="1 14">
        <name>heme</name>
        <dbReference type="ChEBI" id="CHEBI:30413"/>
    </cofactor>
</comment>
<dbReference type="InterPro" id="IPR002401">
    <property type="entry name" value="Cyt_P450_E_grp-I"/>
</dbReference>
<dbReference type="GO" id="GO:0016020">
    <property type="term" value="C:membrane"/>
    <property type="evidence" value="ECO:0007669"/>
    <property type="project" value="UniProtKB-SubCell"/>
</dbReference>
<evidence type="ECO:0000256" key="8">
    <source>
        <dbReference type="ARBA" id="ARBA00022989"/>
    </source>
</evidence>
<dbReference type="OrthoDB" id="1103324at2759"/>
<feature type="compositionally biased region" description="Basic and acidic residues" evidence="16">
    <location>
        <begin position="512"/>
        <end position="533"/>
    </location>
</feature>
<keyword evidence="12" id="KW-0472">Membrane</keyword>
<accession>A0A4S8M1S6</accession>
<evidence type="ECO:0000256" key="14">
    <source>
        <dbReference type="PIRSR" id="PIRSR602401-1"/>
    </source>
</evidence>
<feature type="region of interest" description="Disordered" evidence="16">
    <location>
        <begin position="499"/>
        <end position="533"/>
    </location>
</feature>
<evidence type="ECO:0000256" key="10">
    <source>
        <dbReference type="ARBA" id="ARBA00023004"/>
    </source>
</evidence>
<dbReference type="AlphaFoldDB" id="A0A4S8M1S6"/>
<sequence length="533" mass="60874">MSVLVLLILVLGFILLFHLVHLYKTRNAPPGPPGLPIIGNLHQLNTSSWLLFASWRQKYGDIIHLSLGPQPVIILNTHKVAYELLDKRSAIYSDRPRLIVATETLTKNRLLGIARWGERWRKMRRAAHESLKKEVVGEMYGEIVWRDAVLLASGLRFESSTPAENGENSREEVTTTLAPPTWISHLERYTSSLFTAIAYDIPPIHSTTDPLIRSVCSLTSYITRATYPGAHLVEFFPILNYLPSSLPSPLSFLIKWKRDAEDAYTRYNGAFESIYARVEERVKRGIEDKKSFARTLVEEDEKYRLTRHEASWLAASMFVAGADTTANTLAWLIVILARFRRVQEKGTSNADISTDTPRLPRPSDLPHLPYCQAVIREALRWRPVDPLGLPHVSVENDVFGEWEIQKGTILLPNVWSMNRDVDVYGPDADEFKPERFLYRKRGQSEPWLREVREEGHVNFGFGRRICVGKHVANLSVLMSMVMILWGWKVRPQLLNPVNVDNPSTDEEEEEESSKKYVEPKLGKDDEVRDGVVV</sequence>
<evidence type="ECO:0000256" key="15">
    <source>
        <dbReference type="RuleBase" id="RU000461"/>
    </source>
</evidence>
<comment type="subcellular location">
    <subcellularLocation>
        <location evidence="2">Membrane</location>
        <topology evidence="2">Single-pass membrane protein</topology>
    </subcellularLocation>
</comment>
<evidence type="ECO:0000256" key="5">
    <source>
        <dbReference type="ARBA" id="ARBA00022617"/>
    </source>
</evidence>
<comment type="pathway">
    <text evidence="3">Secondary metabolite biosynthesis.</text>
</comment>
<evidence type="ECO:0000256" key="13">
    <source>
        <dbReference type="ARBA" id="ARBA00023180"/>
    </source>
</evidence>
<dbReference type="PRINTS" id="PR00385">
    <property type="entry name" value="P450"/>
</dbReference>
<keyword evidence="9 15" id="KW-0560">Oxidoreductase</keyword>
<evidence type="ECO:0000256" key="4">
    <source>
        <dbReference type="ARBA" id="ARBA00010617"/>
    </source>
</evidence>
<dbReference type="Pfam" id="PF00067">
    <property type="entry name" value="p450"/>
    <property type="match status" value="1"/>
</dbReference>
<evidence type="ECO:0000256" key="7">
    <source>
        <dbReference type="ARBA" id="ARBA00022723"/>
    </source>
</evidence>
<evidence type="ECO:0000256" key="9">
    <source>
        <dbReference type="ARBA" id="ARBA00023002"/>
    </source>
</evidence>
<evidence type="ECO:0000256" key="16">
    <source>
        <dbReference type="SAM" id="MobiDB-lite"/>
    </source>
</evidence>
<dbReference type="GO" id="GO:0004497">
    <property type="term" value="F:monooxygenase activity"/>
    <property type="evidence" value="ECO:0007669"/>
    <property type="project" value="UniProtKB-KW"/>
</dbReference>
<evidence type="ECO:0000256" key="12">
    <source>
        <dbReference type="ARBA" id="ARBA00023136"/>
    </source>
</evidence>
<protein>
    <submittedName>
        <fullName evidence="17">Cytochrome P450</fullName>
    </submittedName>
</protein>
<dbReference type="GO" id="GO:0016705">
    <property type="term" value="F:oxidoreductase activity, acting on paired donors, with incorporation or reduction of molecular oxygen"/>
    <property type="evidence" value="ECO:0007669"/>
    <property type="project" value="InterPro"/>
</dbReference>
<dbReference type="PRINTS" id="PR00463">
    <property type="entry name" value="EP450I"/>
</dbReference>
<dbReference type="InterPro" id="IPR001128">
    <property type="entry name" value="Cyt_P450"/>
</dbReference>
<keyword evidence="8" id="KW-1133">Transmembrane helix</keyword>
<proteinExistence type="inferred from homology"/>
<evidence type="ECO:0000313" key="18">
    <source>
        <dbReference type="Proteomes" id="UP000297245"/>
    </source>
</evidence>
<dbReference type="InterPro" id="IPR017972">
    <property type="entry name" value="Cyt_P450_CS"/>
</dbReference>
<evidence type="ECO:0000256" key="2">
    <source>
        <dbReference type="ARBA" id="ARBA00004167"/>
    </source>
</evidence>
<dbReference type="PANTHER" id="PTHR46300">
    <property type="entry name" value="P450, PUTATIVE (EUROFUNG)-RELATED-RELATED"/>
    <property type="match status" value="1"/>
</dbReference>
<keyword evidence="6" id="KW-0812">Transmembrane</keyword>
<dbReference type="PROSITE" id="PS00086">
    <property type="entry name" value="CYTOCHROME_P450"/>
    <property type="match status" value="1"/>
</dbReference>
<organism evidence="17 18">
    <name type="scientific">Dendrothele bispora (strain CBS 962.96)</name>
    <dbReference type="NCBI Taxonomy" id="1314807"/>
    <lineage>
        <taxon>Eukaryota</taxon>
        <taxon>Fungi</taxon>
        <taxon>Dikarya</taxon>
        <taxon>Basidiomycota</taxon>
        <taxon>Agaricomycotina</taxon>
        <taxon>Agaricomycetes</taxon>
        <taxon>Agaricomycetidae</taxon>
        <taxon>Agaricales</taxon>
        <taxon>Agaricales incertae sedis</taxon>
        <taxon>Dendrothele</taxon>
    </lineage>
</organism>
<keyword evidence="11 15" id="KW-0503">Monooxygenase</keyword>
<dbReference type="SUPFAM" id="SSF48264">
    <property type="entry name" value="Cytochrome P450"/>
    <property type="match status" value="1"/>
</dbReference>
<dbReference type="GO" id="GO:0005506">
    <property type="term" value="F:iron ion binding"/>
    <property type="evidence" value="ECO:0007669"/>
    <property type="project" value="InterPro"/>
</dbReference>
<keyword evidence="13" id="KW-0325">Glycoprotein</keyword>
<evidence type="ECO:0000256" key="6">
    <source>
        <dbReference type="ARBA" id="ARBA00022692"/>
    </source>
</evidence>